<dbReference type="Proteomes" id="UP000501982">
    <property type="component" value="Chromosome"/>
</dbReference>
<feature type="signal peptide" evidence="5">
    <location>
        <begin position="1"/>
        <end position="22"/>
    </location>
</feature>
<evidence type="ECO:0000313" key="16">
    <source>
        <dbReference type="Proteomes" id="UP000284660"/>
    </source>
</evidence>
<proteinExistence type="predicted"/>
<reference evidence="9" key="3">
    <citation type="journal article" date="2018" name="BMC Genomics">
        <title>Whole genome sequencing and function prediction of 133 gut anaerobes isolated from chicken caecum in pure cultures.</title>
        <authorList>
            <person name="Medvecky M."/>
            <person name="Cejkova D."/>
            <person name="Polansky O."/>
            <person name="Karasova D."/>
            <person name="Kubasova T."/>
            <person name="Cizek A."/>
            <person name="Rychlik I."/>
        </authorList>
    </citation>
    <scope>NUCLEOTIDE SEQUENCE</scope>
    <source>
        <strain evidence="9">An199</strain>
    </source>
</reference>
<feature type="domain" description="PPIase cyclophilin-type" evidence="6">
    <location>
        <begin position="31"/>
        <end position="268"/>
    </location>
</feature>
<evidence type="ECO:0000313" key="17">
    <source>
        <dbReference type="Proteomes" id="UP000315827"/>
    </source>
</evidence>
<reference evidence="10 19" key="7">
    <citation type="submission" date="2020-04" db="EMBL/GenBank/DDBJ databases">
        <title>Complete Genomes and Methylome analysis of CBBP consortium that reverse antibiotic-induced susceptibility to vancomycin-resistant Enterococcus faecium infection.</title>
        <authorList>
            <person name="Fomenkov A."/>
            <person name="Zhang Z."/>
            <person name="Pamer E."/>
            <person name="Roberts R.J."/>
        </authorList>
    </citation>
    <scope>NUCLEOTIDE SEQUENCE [LARGE SCALE GENOMIC DNA]</scope>
    <source>
        <strain evidence="19">CBBP</strain>
        <strain evidence="10">CBBP-1</strain>
    </source>
</reference>
<sequence length="269" mass="30312">MKKIYYILSALFLCVVATSAQEAGKTVVIKTNVGTMKAILYDDVPNHTRTFIERAKRGDFNGTLFTRVLPEFMIQGGAPDSKNAPAGAKCGFGDPSAEILPEINEKYFHKKGALAAPRQPDDVNPQKKSDMSQFFIVQGKVYRETELDTLERTANYPARQKALKEFYAPVRAELNMIKMSNKREYQKRLRMINAQIDSVIQATPGHLLFTDEQRKAYTTVGGCHHLDGTYTIFGELTEGFDVLDQIATQPKDQNDRPKKDIRIQSITIE</sequence>
<reference evidence="13" key="8">
    <citation type="submission" date="2023-03" db="EMBL/GenBank/DDBJ databases">
        <title>Parabacteroides distasonis, a bacteria resistant against UC.</title>
        <authorList>
            <person name="Dai W."/>
        </authorList>
    </citation>
    <scope>NUCLEOTIDE SEQUENCE</scope>
    <source>
        <strain evidence="13">F1-28</strain>
    </source>
</reference>
<evidence type="ECO:0000256" key="4">
    <source>
        <dbReference type="SAM" id="MobiDB-lite"/>
    </source>
</evidence>
<dbReference type="RefSeq" id="WP_008779516.1">
    <property type="nucleotide sequence ID" value="NZ_BAABYH010000001.1"/>
</dbReference>
<evidence type="ECO:0000256" key="3">
    <source>
        <dbReference type="ARBA" id="ARBA00023235"/>
    </source>
</evidence>
<keyword evidence="2" id="KW-0697">Rotamase</keyword>
<feature type="region of interest" description="Disordered" evidence="4">
    <location>
        <begin position="249"/>
        <end position="269"/>
    </location>
</feature>
<dbReference type="EMBL" id="CYXP01000001">
    <property type="protein sequence ID" value="CUM69273.1"/>
    <property type="molecule type" value="Genomic_DNA"/>
</dbReference>
<evidence type="ECO:0000313" key="18">
    <source>
        <dbReference type="Proteomes" id="UP000463337"/>
    </source>
</evidence>
<evidence type="ECO:0000313" key="19">
    <source>
        <dbReference type="Proteomes" id="UP000501982"/>
    </source>
</evidence>
<evidence type="ECO:0000313" key="13">
    <source>
        <dbReference type="EMBL" id="WET64805.1"/>
    </source>
</evidence>
<dbReference type="Proteomes" id="UP000195950">
    <property type="component" value="Unassembled WGS sequence"/>
</dbReference>
<evidence type="ECO:0000313" key="8">
    <source>
        <dbReference type="EMBL" id="MRY59599.1"/>
    </source>
</evidence>
<evidence type="ECO:0000259" key="6">
    <source>
        <dbReference type="PROSITE" id="PS50072"/>
    </source>
</evidence>
<reference evidence="11 16" key="4">
    <citation type="submission" date="2018-08" db="EMBL/GenBank/DDBJ databases">
        <title>A genome reference for cultivated species of the human gut microbiota.</title>
        <authorList>
            <person name="Zou Y."/>
            <person name="Xue W."/>
            <person name="Luo G."/>
        </authorList>
    </citation>
    <scope>NUCLEOTIDE SEQUENCE [LARGE SCALE GENOMIC DNA]</scope>
    <source>
        <strain evidence="11 16">AM30-4</strain>
    </source>
</reference>
<dbReference type="Proteomes" id="UP000463337">
    <property type="component" value="Unassembled WGS sequence"/>
</dbReference>
<dbReference type="GO" id="GO:0003755">
    <property type="term" value="F:peptidyl-prolyl cis-trans isomerase activity"/>
    <property type="evidence" value="ECO:0007669"/>
    <property type="project" value="UniProtKB-KW"/>
</dbReference>
<reference evidence="12 17" key="6">
    <citation type="submission" date="2019-07" db="EMBL/GenBank/DDBJ databases">
        <title>Genome sequencing of Parabacteroides distasonis iSURF_7.</title>
        <authorList>
            <person name="Degefu H.N."/>
            <person name="Ruoff K.L."/>
            <person name="Price C.E."/>
            <person name="Valls R.A."/>
            <person name="O'Toole G.A."/>
        </authorList>
    </citation>
    <scope>NUCLEOTIDE SEQUENCE [LARGE SCALE GENOMIC DNA]</scope>
    <source>
        <strain evidence="12 17">CFPLTA003_1B</strain>
    </source>
</reference>
<reference evidence="15" key="2">
    <citation type="submission" date="2017-04" db="EMBL/GenBank/DDBJ databases">
        <title>Function of individual gut microbiota members based on whole genome sequencing of pure cultures obtained from chicken caecum.</title>
        <authorList>
            <person name="Medvecky M."/>
            <person name="Cejkova D."/>
            <person name="Polansky O."/>
            <person name="Karasova D."/>
            <person name="Kubasova T."/>
            <person name="Cizek A."/>
            <person name="Rychlik I."/>
        </authorList>
    </citation>
    <scope>NUCLEOTIDE SEQUENCE [LARGE SCALE GENOMIC DNA]</scope>
    <source>
        <strain evidence="15">An199</strain>
    </source>
</reference>
<evidence type="ECO:0000313" key="12">
    <source>
        <dbReference type="EMBL" id="TWV59122.1"/>
    </source>
</evidence>
<dbReference type="Proteomes" id="UP000284660">
    <property type="component" value="Unassembled WGS sequence"/>
</dbReference>
<dbReference type="PROSITE" id="PS50072">
    <property type="entry name" value="CSA_PPIASE_2"/>
    <property type="match status" value="1"/>
</dbReference>
<dbReference type="EC" id="5.2.1.8" evidence="1"/>
<keyword evidence="5" id="KW-0732">Signal</keyword>
<feature type="chain" id="PRO_5014250168" description="peptidylprolyl isomerase" evidence="5">
    <location>
        <begin position="23"/>
        <end position="269"/>
    </location>
</feature>
<evidence type="ECO:0000313" key="7">
    <source>
        <dbReference type="EMBL" id="CUM69273.1"/>
    </source>
</evidence>
<dbReference type="EMBL" id="QSJN01000008">
    <property type="protein sequence ID" value="RHD73546.1"/>
    <property type="molecule type" value="Genomic_DNA"/>
</dbReference>
<protein>
    <recommendedName>
        <fullName evidence="1">peptidylprolyl isomerase</fullName>
        <ecNumber evidence="1">5.2.1.8</ecNumber>
    </recommendedName>
</protein>
<evidence type="ECO:0000256" key="2">
    <source>
        <dbReference type="ARBA" id="ARBA00023110"/>
    </source>
</evidence>
<dbReference type="PANTHER" id="PTHR45625">
    <property type="entry name" value="PEPTIDYL-PROLYL CIS-TRANS ISOMERASE-RELATED"/>
    <property type="match status" value="1"/>
</dbReference>
<evidence type="ECO:0000313" key="14">
    <source>
        <dbReference type="Proteomes" id="UP000095591"/>
    </source>
</evidence>
<dbReference type="EMBL" id="NFJX01000016">
    <property type="protein sequence ID" value="OUP16287.1"/>
    <property type="molecule type" value="Genomic_DNA"/>
</dbReference>
<dbReference type="EMBL" id="WKLT01000018">
    <property type="protein sequence ID" value="MRY59599.1"/>
    <property type="molecule type" value="Genomic_DNA"/>
</dbReference>
<dbReference type="EMBL" id="CP051672">
    <property type="protein sequence ID" value="QJE28324.1"/>
    <property type="molecule type" value="Genomic_DNA"/>
</dbReference>
<feature type="compositionally biased region" description="Basic and acidic residues" evidence="4">
    <location>
        <begin position="252"/>
        <end position="262"/>
    </location>
</feature>
<evidence type="ECO:0000313" key="11">
    <source>
        <dbReference type="EMBL" id="RHD73546.1"/>
    </source>
</evidence>
<dbReference type="EMBL" id="VOHW01000016">
    <property type="protein sequence ID" value="TWV59122.1"/>
    <property type="molecule type" value="Genomic_DNA"/>
</dbReference>
<dbReference type="Gene3D" id="2.40.100.10">
    <property type="entry name" value="Cyclophilin-like"/>
    <property type="match status" value="2"/>
</dbReference>
<reference evidence="8 18" key="5">
    <citation type="journal article" date="2019" name="Nat. Med.">
        <title>A library of human gut bacterial isolates paired with longitudinal multiomics data enables mechanistic microbiome research.</title>
        <authorList>
            <person name="Poyet M."/>
            <person name="Groussin M."/>
            <person name="Gibbons S.M."/>
            <person name="Avila-Pacheco J."/>
            <person name="Jiang X."/>
            <person name="Kearney S.M."/>
            <person name="Perrotta A.R."/>
            <person name="Berdy B."/>
            <person name="Zhao S."/>
            <person name="Lieberman T.D."/>
            <person name="Swanson P.K."/>
            <person name="Smith M."/>
            <person name="Roesemann S."/>
            <person name="Alexander J.E."/>
            <person name="Rich S.A."/>
            <person name="Livny J."/>
            <person name="Vlamakis H."/>
            <person name="Clish C."/>
            <person name="Bullock K."/>
            <person name="Deik A."/>
            <person name="Scott J."/>
            <person name="Pierce K.A."/>
            <person name="Xavier R.J."/>
            <person name="Alm E.J."/>
        </authorList>
    </citation>
    <scope>NUCLEOTIDE SEQUENCE [LARGE SCALE GENOMIC DNA]</scope>
    <source>
        <strain evidence="8 18">BIOML-A41</strain>
    </source>
</reference>
<evidence type="ECO:0000313" key="9">
    <source>
        <dbReference type="EMBL" id="OUP16287.1"/>
    </source>
</evidence>
<evidence type="ECO:0000256" key="5">
    <source>
        <dbReference type="SAM" id="SignalP"/>
    </source>
</evidence>
<keyword evidence="3 7" id="KW-0413">Isomerase</keyword>
<dbReference type="EMBL" id="CP120353">
    <property type="protein sequence ID" value="WET64805.1"/>
    <property type="molecule type" value="Genomic_DNA"/>
</dbReference>
<dbReference type="InterPro" id="IPR044666">
    <property type="entry name" value="Cyclophilin_A-like"/>
</dbReference>
<dbReference type="PANTHER" id="PTHR45625:SF4">
    <property type="entry name" value="PEPTIDYLPROLYL ISOMERASE DOMAIN AND WD REPEAT-CONTAINING PROTEIN 1"/>
    <property type="match status" value="1"/>
</dbReference>
<dbReference type="AlphaFoldDB" id="A0A173QUI5"/>
<accession>A0A173QUI5</accession>
<evidence type="ECO:0000313" key="15">
    <source>
        <dbReference type="Proteomes" id="UP000195950"/>
    </source>
</evidence>
<dbReference type="InterPro" id="IPR002130">
    <property type="entry name" value="Cyclophilin-type_PPIase_dom"/>
</dbReference>
<evidence type="ECO:0000256" key="1">
    <source>
        <dbReference type="ARBA" id="ARBA00013194"/>
    </source>
</evidence>
<dbReference type="Proteomes" id="UP000315827">
    <property type="component" value="Unassembled WGS sequence"/>
</dbReference>
<dbReference type="InterPro" id="IPR029000">
    <property type="entry name" value="Cyclophilin-like_dom_sf"/>
</dbReference>
<organism evidence="7 14">
    <name type="scientific">Parabacteroides distasonis</name>
    <dbReference type="NCBI Taxonomy" id="823"/>
    <lineage>
        <taxon>Bacteria</taxon>
        <taxon>Pseudomonadati</taxon>
        <taxon>Bacteroidota</taxon>
        <taxon>Bacteroidia</taxon>
        <taxon>Bacteroidales</taxon>
        <taxon>Tannerellaceae</taxon>
        <taxon>Parabacteroides</taxon>
    </lineage>
</organism>
<gene>
    <name evidence="9" type="ORF">B5F32_15770</name>
    <name evidence="11" type="ORF">DW782_14200</name>
    <name evidence="7" type="ORF">ERS852429_00041</name>
    <name evidence="12" type="ORF">FSA05_19265</name>
    <name evidence="8" type="ORF">GKD59_17115</name>
    <name evidence="10" type="ORF">HHO38_08245</name>
    <name evidence="13" type="ORF">P2T59_02180</name>
</gene>
<dbReference type="Pfam" id="PF00160">
    <property type="entry name" value="Pro_isomerase"/>
    <property type="match status" value="2"/>
</dbReference>
<dbReference type="Proteomes" id="UP000095591">
    <property type="component" value="Unassembled WGS sequence"/>
</dbReference>
<reference evidence="7 14" key="1">
    <citation type="submission" date="2015-09" db="EMBL/GenBank/DDBJ databases">
        <authorList>
            <consortium name="Pathogen Informatics"/>
        </authorList>
    </citation>
    <scope>NUCLEOTIDE SEQUENCE [LARGE SCALE GENOMIC DNA]</scope>
    <source>
        <strain evidence="7 14">2789STDY5608872</strain>
    </source>
</reference>
<evidence type="ECO:0000313" key="10">
    <source>
        <dbReference type="EMBL" id="QJE28324.1"/>
    </source>
</evidence>
<name>A0A173QUI5_PARDI</name>
<dbReference type="SUPFAM" id="SSF50891">
    <property type="entry name" value="Cyclophilin-like"/>
    <property type="match status" value="2"/>
</dbReference>
<dbReference type="Proteomes" id="UP001221009">
    <property type="component" value="Chromosome"/>
</dbReference>